<organism evidence="9 10">
    <name type="scientific">Pedobacter caeni</name>
    <dbReference type="NCBI Taxonomy" id="288992"/>
    <lineage>
        <taxon>Bacteria</taxon>
        <taxon>Pseudomonadati</taxon>
        <taxon>Bacteroidota</taxon>
        <taxon>Sphingobacteriia</taxon>
        <taxon>Sphingobacteriales</taxon>
        <taxon>Sphingobacteriaceae</taxon>
        <taxon>Pedobacter</taxon>
    </lineage>
</organism>
<dbReference type="Gene3D" id="2.60.40.1120">
    <property type="entry name" value="Carboxypeptidase-like, regulatory domain"/>
    <property type="match status" value="1"/>
</dbReference>
<dbReference type="NCBIfam" id="TIGR04056">
    <property type="entry name" value="OMP_RagA_SusC"/>
    <property type="match status" value="1"/>
</dbReference>
<evidence type="ECO:0000313" key="9">
    <source>
        <dbReference type="EMBL" id="SHG20846.1"/>
    </source>
</evidence>
<dbReference type="InterPro" id="IPR012910">
    <property type="entry name" value="Plug_dom"/>
</dbReference>
<dbReference type="Pfam" id="PF13715">
    <property type="entry name" value="CarbopepD_reg_2"/>
    <property type="match status" value="1"/>
</dbReference>
<proteinExistence type="inferred from homology"/>
<evidence type="ECO:0000313" key="10">
    <source>
        <dbReference type="Proteomes" id="UP000184287"/>
    </source>
</evidence>
<protein>
    <submittedName>
        <fullName evidence="9">TonB-linked outer membrane protein, SusC/RagA family</fullName>
    </submittedName>
</protein>
<dbReference type="Gene3D" id="2.170.130.10">
    <property type="entry name" value="TonB-dependent receptor, plug domain"/>
    <property type="match status" value="1"/>
</dbReference>
<dbReference type="STRING" id="288992.SAMN04488522_104871"/>
<dbReference type="Pfam" id="PF07715">
    <property type="entry name" value="Plug"/>
    <property type="match status" value="1"/>
</dbReference>
<comment type="similarity">
    <text evidence="7">Belongs to the TonB-dependent receptor family.</text>
</comment>
<dbReference type="AlphaFoldDB" id="A0A1M5HXY2"/>
<feature type="domain" description="TonB-dependent receptor plug" evidence="8">
    <location>
        <begin position="240"/>
        <end position="347"/>
    </location>
</feature>
<dbReference type="Gene3D" id="2.40.170.20">
    <property type="entry name" value="TonB-dependent receptor, beta-barrel domain"/>
    <property type="match status" value="1"/>
</dbReference>
<comment type="subcellular location">
    <subcellularLocation>
        <location evidence="1 7">Cell outer membrane</location>
        <topology evidence="1 7">Multi-pass membrane protein</topology>
    </subcellularLocation>
</comment>
<evidence type="ECO:0000256" key="7">
    <source>
        <dbReference type="PROSITE-ProRule" id="PRU01360"/>
    </source>
</evidence>
<reference evidence="10" key="1">
    <citation type="submission" date="2016-11" db="EMBL/GenBank/DDBJ databases">
        <authorList>
            <person name="Varghese N."/>
            <person name="Submissions S."/>
        </authorList>
    </citation>
    <scope>NUCLEOTIDE SEQUENCE [LARGE SCALE GENOMIC DNA]</scope>
    <source>
        <strain evidence="10">DSM 16990</strain>
    </source>
</reference>
<dbReference type="PROSITE" id="PS52016">
    <property type="entry name" value="TONB_DEPENDENT_REC_3"/>
    <property type="match status" value="1"/>
</dbReference>
<name>A0A1M5HXY2_9SPHI</name>
<evidence type="ECO:0000256" key="3">
    <source>
        <dbReference type="ARBA" id="ARBA00022452"/>
    </source>
</evidence>
<dbReference type="InterPro" id="IPR039426">
    <property type="entry name" value="TonB-dep_rcpt-like"/>
</dbReference>
<evidence type="ECO:0000256" key="6">
    <source>
        <dbReference type="ARBA" id="ARBA00023237"/>
    </source>
</evidence>
<gene>
    <name evidence="9" type="ORF">SAMN04488522_104871</name>
</gene>
<evidence type="ECO:0000256" key="1">
    <source>
        <dbReference type="ARBA" id="ARBA00004571"/>
    </source>
</evidence>
<dbReference type="InterPro" id="IPR008969">
    <property type="entry name" value="CarboxyPept-like_regulatory"/>
</dbReference>
<dbReference type="InterPro" id="IPR023996">
    <property type="entry name" value="TonB-dep_OMP_SusC/RagA"/>
</dbReference>
<keyword evidence="4 7" id="KW-0812">Transmembrane</keyword>
<dbReference type="Proteomes" id="UP000184287">
    <property type="component" value="Unassembled WGS sequence"/>
</dbReference>
<dbReference type="InterPro" id="IPR023997">
    <property type="entry name" value="TonB-dep_OMP_SusC/RagA_CS"/>
</dbReference>
<dbReference type="GO" id="GO:0009279">
    <property type="term" value="C:cell outer membrane"/>
    <property type="evidence" value="ECO:0007669"/>
    <property type="project" value="UniProtKB-SubCell"/>
</dbReference>
<keyword evidence="2 7" id="KW-0813">Transport</keyword>
<keyword evidence="5 7" id="KW-0472">Membrane</keyword>
<evidence type="ECO:0000259" key="8">
    <source>
        <dbReference type="Pfam" id="PF07715"/>
    </source>
</evidence>
<keyword evidence="3 7" id="KW-1134">Transmembrane beta strand</keyword>
<accession>A0A1M5HXY2</accession>
<evidence type="ECO:0000256" key="2">
    <source>
        <dbReference type="ARBA" id="ARBA00022448"/>
    </source>
</evidence>
<dbReference type="InterPro" id="IPR037066">
    <property type="entry name" value="Plug_dom_sf"/>
</dbReference>
<evidence type="ECO:0000256" key="5">
    <source>
        <dbReference type="ARBA" id="ARBA00023136"/>
    </source>
</evidence>
<sequence length="1155" mass="126331">MNVMRCLLLKPKLTKCMKNYTFNLYGSCCIKNKLFVTMKFTVLLIISAFMQVSAASFAQKNISLSEKNSSLKQVLKSIEAQSGYSVFFIEKIIDKALPVTIEVKDVPLKEALDKCFEHQPISYSIRANTIVIKEKEQKVLKVNISTNAQDVTGTVVDENGLGIPGANVRIKGTERGGVTDSSGQFKLSNVPEGAVLVVSYVGYFTQEVNIGTNSRITVKMEVQPSDLTEVVVVGYGAQKKANLSGSVATITSAQLKDRPVTSMQNALQGLTPGLTIIQRPGDVTTVGTVTLRGRTNLGSASPMYIIDGIPATSTQFASLNPNDVESISVLKDAAAASIYGSRAANGVLVINTKRGKGEDKGTIEFNTTYGLQSPTRLPKYTNATDYATLLNEALTNAGRAALYTPEQIQKFGNGSDPDNYANTDWYKLALRKNPAQSNSTISISSAGKATNYYLSASYLNQQSLVPNKDQNRYTLNLNADTKINSILKLGTNISYYRQNYDIAGGDLSWVSLNRLTPVLAARQSDGSWGTIAGGALSTTLAADNVLRRMEESGKSYNRNNYLQTAATAVLTPVKGLSINGLASLKTTNTNSWAFTNTMSPLINFLTKAPITSTAVTVNELKEKWGKTQNFLVQGYADYEYKTEQHTAKIMVGASQESNIARSAYLGRKNFPNNDMTTIVSGSSAIEDVSTLKDDLDQDILGNSTSDLEWAMRSFFGRFNYSFKDKYLLEANLRMDYSSRFHPDVRRAVFPSFSAAWRLSQEGFMKNITWISDLKLRGSWGMLGNQDAVPLGNYFSLLKSGYSYSFDGVPYDGVWQAAGVEPSATWEKVRMSNFGLDFSLLKGKLRVNADYYIKNSTDILIQRNALAPYALTPPARNSGSVKNTGIELNLSYNDVIGTDFRYSISANLSKINNKITGLGGDNNRITGTYFIEKLGESVGSFYGYEAEGLFVDAADVAGHAFQSAATAPGDIKYKDLNGDKKIDAADRKVIGNDVPFLNYGLSLNLAYKNFNLEVLTYGVAGVKTYLESEAGSPFFNSAGVKEAFKNRWTKENPDPNADFPRLLRSQDGPQNAQISSFWLFSGSYFRVRGLTLGYTLPALLTQKLKAQGIRFYITANNPFTYMADKRLADYDPETGSGRGGNGPGLKTWSIGANIKF</sequence>
<keyword evidence="6 7" id="KW-0998">Cell outer membrane</keyword>
<keyword evidence="10" id="KW-1185">Reference proteome</keyword>
<evidence type="ECO:0000256" key="4">
    <source>
        <dbReference type="ARBA" id="ARBA00022692"/>
    </source>
</evidence>
<dbReference type="EMBL" id="FQUQ01000004">
    <property type="protein sequence ID" value="SHG20846.1"/>
    <property type="molecule type" value="Genomic_DNA"/>
</dbReference>
<dbReference type="SUPFAM" id="SSF56935">
    <property type="entry name" value="Porins"/>
    <property type="match status" value="1"/>
</dbReference>
<dbReference type="NCBIfam" id="TIGR04057">
    <property type="entry name" value="SusC_RagA_signa"/>
    <property type="match status" value="1"/>
</dbReference>
<dbReference type="SUPFAM" id="SSF49464">
    <property type="entry name" value="Carboxypeptidase regulatory domain-like"/>
    <property type="match status" value="1"/>
</dbReference>
<dbReference type="InterPro" id="IPR036942">
    <property type="entry name" value="Beta-barrel_TonB_sf"/>
</dbReference>